<dbReference type="Gene3D" id="6.10.250.1450">
    <property type="match status" value="1"/>
</dbReference>
<dbReference type="PANTHER" id="PTHR43578">
    <property type="entry name" value="NADH-QUINONE OXIDOREDUCTASE SUBUNIT F"/>
    <property type="match status" value="1"/>
</dbReference>
<dbReference type="KEGG" id="gur:Gura_0329"/>
<evidence type="ECO:0000259" key="6">
    <source>
        <dbReference type="SMART" id="SM00928"/>
    </source>
</evidence>
<dbReference type="EMBL" id="CP000698">
    <property type="protein sequence ID" value="ABQ24545.1"/>
    <property type="molecule type" value="Genomic_DNA"/>
</dbReference>
<dbReference type="STRING" id="351605.Gura_0329"/>
<dbReference type="Gene3D" id="3.40.50.11540">
    <property type="entry name" value="NADH-ubiquinone oxidoreductase 51kDa subunit"/>
    <property type="match status" value="1"/>
</dbReference>
<dbReference type="GO" id="GO:0016491">
    <property type="term" value="F:oxidoreductase activity"/>
    <property type="evidence" value="ECO:0007669"/>
    <property type="project" value="UniProtKB-KW"/>
</dbReference>
<dbReference type="FunFam" id="3.40.50.11540:FF:000001">
    <property type="entry name" value="NADH dehydrogenase [ubiquinone] flavoprotein 1, mitochondrial"/>
    <property type="match status" value="1"/>
</dbReference>
<dbReference type="EC" id="1.6.5.3" evidence="7"/>
<dbReference type="Gene3D" id="1.20.1440.230">
    <property type="entry name" value="NADH-ubiquinone oxidoreductase 51kDa subunit, iron-sulphur binding domain"/>
    <property type="match status" value="1"/>
</dbReference>
<evidence type="ECO:0000256" key="5">
    <source>
        <dbReference type="ARBA" id="ARBA00023014"/>
    </source>
</evidence>
<dbReference type="GO" id="GO:0008137">
    <property type="term" value="F:NADH dehydrogenase (ubiquinone) activity"/>
    <property type="evidence" value="ECO:0007669"/>
    <property type="project" value="InterPro"/>
</dbReference>
<evidence type="ECO:0000256" key="4">
    <source>
        <dbReference type="ARBA" id="ARBA00023004"/>
    </source>
</evidence>
<dbReference type="PANTHER" id="PTHR43578:SF3">
    <property type="entry name" value="NADH-QUINONE OXIDOREDUCTASE SUBUNIT F"/>
    <property type="match status" value="1"/>
</dbReference>
<evidence type="ECO:0000313" key="7">
    <source>
        <dbReference type="EMBL" id="ABQ24545.1"/>
    </source>
</evidence>
<name>A5GD11_GEOUR</name>
<dbReference type="InterPro" id="IPR011538">
    <property type="entry name" value="Nuo51_FMN-bd"/>
</dbReference>
<dbReference type="InterPro" id="IPR001949">
    <property type="entry name" value="NADH-UbQ_OxRdtase_51kDa_CS"/>
</dbReference>
<dbReference type="Gene3D" id="3.10.20.600">
    <property type="match status" value="1"/>
</dbReference>
<dbReference type="HOGENOM" id="CLU_014881_0_1_7"/>
<evidence type="ECO:0000256" key="2">
    <source>
        <dbReference type="ARBA" id="ARBA00022485"/>
    </source>
</evidence>
<dbReference type="GO" id="GO:0010181">
    <property type="term" value="F:FMN binding"/>
    <property type="evidence" value="ECO:0007669"/>
    <property type="project" value="InterPro"/>
</dbReference>
<dbReference type="SUPFAM" id="SSF142984">
    <property type="entry name" value="Nqo1 middle domain-like"/>
    <property type="match status" value="1"/>
</dbReference>
<dbReference type="SUPFAM" id="SSF142019">
    <property type="entry name" value="Nqo1 FMN-binding domain-like"/>
    <property type="match status" value="1"/>
</dbReference>
<accession>A5GD11</accession>
<dbReference type="InterPro" id="IPR019575">
    <property type="entry name" value="Nuop51_4Fe4S-bd"/>
</dbReference>
<evidence type="ECO:0000256" key="3">
    <source>
        <dbReference type="ARBA" id="ARBA00022723"/>
    </source>
</evidence>
<dbReference type="InterPro" id="IPR037207">
    <property type="entry name" value="Nuop51_4Fe4S-bd_sf"/>
</dbReference>
<dbReference type="Proteomes" id="UP000006695">
    <property type="component" value="Chromosome"/>
</dbReference>
<comment type="similarity">
    <text evidence="1">Belongs to the complex I 51 kDa subunit family.</text>
</comment>
<keyword evidence="3" id="KW-0479">Metal-binding</keyword>
<keyword evidence="2" id="KW-0004">4Fe-4S</keyword>
<reference evidence="7 8" key="1">
    <citation type="submission" date="2007-05" db="EMBL/GenBank/DDBJ databases">
        <title>Complete sequence of Geobacter uraniireducens Rf4.</title>
        <authorList>
            <consortium name="US DOE Joint Genome Institute"/>
            <person name="Copeland A."/>
            <person name="Lucas S."/>
            <person name="Lapidus A."/>
            <person name="Barry K."/>
            <person name="Detter J.C."/>
            <person name="Glavina del Rio T."/>
            <person name="Hammon N."/>
            <person name="Israni S."/>
            <person name="Dalin E."/>
            <person name="Tice H."/>
            <person name="Pitluck S."/>
            <person name="Chertkov O."/>
            <person name="Brettin T."/>
            <person name="Bruce D."/>
            <person name="Han C."/>
            <person name="Schmutz J."/>
            <person name="Larimer F."/>
            <person name="Land M."/>
            <person name="Hauser L."/>
            <person name="Kyrpides N."/>
            <person name="Mikhailova N."/>
            <person name="Shelobolina E."/>
            <person name="Aklujkar M."/>
            <person name="Lovley D."/>
            <person name="Richardson P."/>
        </authorList>
    </citation>
    <scope>NUCLEOTIDE SEQUENCE [LARGE SCALE GENOMIC DNA]</scope>
    <source>
        <strain evidence="7 8">Rf4</strain>
    </source>
</reference>
<dbReference type="InterPro" id="IPR019554">
    <property type="entry name" value="Soluble_ligand-bd"/>
</dbReference>
<dbReference type="InterPro" id="IPR037225">
    <property type="entry name" value="Nuo51_FMN-bd_sf"/>
</dbReference>
<dbReference type="Pfam" id="PF10589">
    <property type="entry name" value="NADH_4Fe-4S"/>
    <property type="match status" value="1"/>
</dbReference>
<dbReference type="GO" id="GO:0046872">
    <property type="term" value="F:metal ion binding"/>
    <property type="evidence" value="ECO:0007669"/>
    <property type="project" value="UniProtKB-KW"/>
</dbReference>
<dbReference type="NCBIfam" id="NF010120">
    <property type="entry name" value="PRK13596.1"/>
    <property type="match status" value="1"/>
</dbReference>
<dbReference type="AlphaFoldDB" id="A5GD11"/>
<dbReference type="FunFam" id="1.20.1440.230:FF:000002">
    <property type="entry name" value="NADH-quinone oxidoreductase subunit F"/>
    <property type="match status" value="1"/>
</dbReference>
<keyword evidence="5" id="KW-0411">Iron-sulfur</keyword>
<sequence length="433" mass="46912">MPGLYRQVIMEQVLFQHNRPGRAVTFTEYCGEGGFDALKKALKELSPNDVQQLVIDANLRGRGGAGFPTGKKWSFVPRDLPGPRWLICNCDEMEPGTYKDRVLLEANPWSLVEGIILACYAIGVSHAFIFIRRGYETAAGNVRRAIAEAKGAGLIGDNILGSGFSCDIDLHVSAGRYICGEETALMNALEGKRANPRSKPPFPAVKGLWGGPTVVNNVETLANIPYIIANGPAWFKGLAKIPEAAGTKLFCISGHVQNTVCMELPLGMPLGDIIDGPCGGMLPGKRFKACIPGGASTPFFTEEHRGVPMDFDTVAKAGSRLGTGGIIVFDEETCLVGATLNLVKFYARESCGWCTPCREGLPFVVDVLARLEAGKGETEDIDILREHVKYLNLAFCALAPGAMGPVEGLLRLFEEEIREHIIKRRCPFSRGNN</sequence>
<keyword evidence="8" id="KW-1185">Reference proteome</keyword>
<dbReference type="Pfam" id="PF10531">
    <property type="entry name" value="SLBB"/>
    <property type="match status" value="1"/>
</dbReference>
<keyword evidence="7" id="KW-0560">Oxidoreductase</keyword>
<gene>
    <name evidence="7" type="ordered locus">Gura_0329</name>
</gene>
<evidence type="ECO:0000313" key="8">
    <source>
        <dbReference type="Proteomes" id="UP000006695"/>
    </source>
</evidence>
<dbReference type="Pfam" id="PF01512">
    <property type="entry name" value="Complex1_51K"/>
    <property type="match status" value="1"/>
</dbReference>
<feature type="domain" description="NADH-ubiquinone oxidoreductase 51kDa subunit iron-sulphur binding" evidence="6">
    <location>
        <begin position="336"/>
        <end position="381"/>
    </location>
</feature>
<dbReference type="SUPFAM" id="SSF140490">
    <property type="entry name" value="Nqo1C-terminal domain-like"/>
    <property type="match status" value="1"/>
</dbReference>
<dbReference type="PROSITE" id="PS00645">
    <property type="entry name" value="COMPLEX1_51K_2"/>
    <property type="match status" value="1"/>
</dbReference>
<dbReference type="GO" id="GO:0051539">
    <property type="term" value="F:4 iron, 4 sulfur cluster binding"/>
    <property type="evidence" value="ECO:0007669"/>
    <property type="project" value="UniProtKB-KW"/>
</dbReference>
<proteinExistence type="inferred from homology"/>
<evidence type="ECO:0000256" key="1">
    <source>
        <dbReference type="ARBA" id="ARBA00007523"/>
    </source>
</evidence>
<organism evidence="7 8">
    <name type="scientific">Geotalea uraniireducens (strain Rf4)</name>
    <name type="common">Geobacter uraniireducens</name>
    <dbReference type="NCBI Taxonomy" id="351605"/>
    <lineage>
        <taxon>Bacteria</taxon>
        <taxon>Pseudomonadati</taxon>
        <taxon>Thermodesulfobacteriota</taxon>
        <taxon>Desulfuromonadia</taxon>
        <taxon>Geobacterales</taxon>
        <taxon>Geobacteraceae</taxon>
        <taxon>Geotalea</taxon>
    </lineage>
</organism>
<keyword evidence="4" id="KW-0408">Iron</keyword>
<dbReference type="SMART" id="SM00928">
    <property type="entry name" value="NADH_4Fe-4S"/>
    <property type="match status" value="1"/>
</dbReference>
<protein>
    <submittedName>
        <fullName evidence="7">NADH dehydrogenase subunit F</fullName>
        <ecNumber evidence="7">1.6.5.3</ecNumber>
    </submittedName>
</protein>